<proteinExistence type="predicted"/>
<reference evidence="2 3" key="1">
    <citation type="journal article" name="Front. Microbiol.">
        <title>Sugar Metabolism of the First Thermophilic Planctomycete Thermogutta terrifontis: Comparative Genomic and Transcriptomic Approaches.</title>
        <authorList>
            <person name="Elcheninov A.G."/>
            <person name="Menzel P."/>
            <person name="Gudbergsdottir S.R."/>
            <person name="Slesarev A.I."/>
            <person name="Kadnikov V.V."/>
            <person name="Krogh A."/>
            <person name="Bonch-Osmolovskaya E.A."/>
            <person name="Peng X."/>
            <person name="Kublanov I.V."/>
        </authorList>
    </citation>
    <scope>NUCLEOTIDE SEQUENCE [LARGE SCALE GENOMIC DNA]</scope>
    <source>
        <strain evidence="2 3">R1</strain>
    </source>
</reference>
<dbReference type="KEGG" id="ttf:THTE_0142"/>
<evidence type="ECO:0000313" key="3">
    <source>
        <dbReference type="Proteomes" id="UP000215086"/>
    </source>
</evidence>
<evidence type="ECO:0000256" key="1">
    <source>
        <dbReference type="SAM" id="MobiDB-lite"/>
    </source>
</evidence>
<gene>
    <name evidence="2" type="ORF">THTE_0142</name>
</gene>
<keyword evidence="3" id="KW-1185">Reference proteome</keyword>
<accession>A0A286R9U8</accession>
<name>A0A286R9U8_9BACT</name>
<dbReference type="EMBL" id="CP018477">
    <property type="protein sequence ID" value="ASV72744.1"/>
    <property type="molecule type" value="Genomic_DNA"/>
</dbReference>
<protein>
    <submittedName>
        <fullName evidence="2">Uncharacterized protein</fullName>
    </submittedName>
</protein>
<feature type="region of interest" description="Disordered" evidence="1">
    <location>
        <begin position="39"/>
        <end position="58"/>
    </location>
</feature>
<dbReference type="AlphaFoldDB" id="A0A286R9U8"/>
<sequence>MRKQIKIAGSLFDREGRPAVWESGICWLSGFARMTARAADSKAENRPRDCRTRSGQRQEKIDKTENCYLFHKLLREELFTPAKLLAE</sequence>
<evidence type="ECO:0000313" key="2">
    <source>
        <dbReference type="EMBL" id="ASV72744.1"/>
    </source>
</evidence>
<dbReference type="Proteomes" id="UP000215086">
    <property type="component" value="Chromosome"/>
</dbReference>
<organism evidence="2 3">
    <name type="scientific">Thermogutta terrifontis</name>
    <dbReference type="NCBI Taxonomy" id="1331910"/>
    <lineage>
        <taxon>Bacteria</taxon>
        <taxon>Pseudomonadati</taxon>
        <taxon>Planctomycetota</taxon>
        <taxon>Planctomycetia</taxon>
        <taxon>Pirellulales</taxon>
        <taxon>Thermoguttaceae</taxon>
        <taxon>Thermogutta</taxon>
    </lineage>
</organism>